<keyword evidence="5" id="KW-0677">Repeat</keyword>
<evidence type="ECO:0000256" key="5">
    <source>
        <dbReference type="ARBA" id="ARBA00022737"/>
    </source>
</evidence>
<comment type="caution">
    <text evidence="13">The sequence shown here is derived from an EMBL/GenBank/DDBJ whole genome shotgun (WGS) entry which is preliminary data.</text>
</comment>
<evidence type="ECO:0000313" key="13">
    <source>
        <dbReference type="EMBL" id="KAL1232891.1"/>
    </source>
</evidence>
<evidence type="ECO:0000256" key="1">
    <source>
        <dbReference type="ARBA" id="ARBA00004448"/>
    </source>
</evidence>
<feature type="transmembrane region" description="Helical" evidence="12">
    <location>
        <begin position="344"/>
        <end position="364"/>
    </location>
</feature>
<dbReference type="PANTHER" id="PTHR45760">
    <property type="entry name" value="FI19922P1-RELATED"/>
    <property type="match status" value="1"/>
</dbReference>
<feature type="repeat" description="Solcar" evidence="10">
    <location>
        <begin position="338"/>
        <end position="422"/>
    </location>
</feature>
<keyword evidence="3 11" id="KW-0813">Transport</keyword>
<feature type="repeat" description="Solcar" evidence="10">
    <location>
        <begin position="432"/>
        <end position="524"/>
    </location>
</feature>
<dbReference type="InterPro" id="IPR023395">
    <property type="entry name" value="MCP_dom_sf"/>
</dbReference>
<name>A0ABR3KAY2_TRISP</name>
<evidence type="ECO:0000256" key="6">
    <source>
        <dbReference type="ARBA" id="ARBA00022792"/>
    </source>
</evidence>
<comment type="similarity">
    <text evidence="2 11">Belongs to the mitochondrial carrier (TC 2.A.29) family.</text>
</comment>
<evidence type="ECO:0000256" key="2">
    <source>
        <dbReference type="ARBA" id="ARBA00006375"/>
    </source>
</evidence>
<keyword evidence="14" id="KW-1185">Reference proteome</keyword>
<dbReference type="PROSITE" id="PS50920">
    <property type="entry name" value="SOLCAR"/>
    <property type="match status" value="3"/>
</dbReference>
<dbReference type="Pfam" id="PF00153">
    <property type="entry name" value="Mito_carr"/>
    <property type="match status" value="4"/>
</dbReference>
<evidence type="ECO:0000256" key="10">
    <source>
        <dbReference type="PROSITE-ProRule" id="PRU00282"/>
    </source>
</evidence>
<comment type="subcellular location">
    <subcellularLocation>
        <location evidence="1">Mitochondrion inner membrane</location>
        <topology evidence="1">Multi-pass membrane protein</topology>
    </subcellularLocation>
</comment>
<keyword evidence="9 10" id="KW-0472">Membrane</keyword>
<organism evidence="13 14">
    <name type="scientific">Trichinella spiralis</name>
    <name type="common">Trichina worm</name>
    <dbReference type="NCBI Taxonomy" id="6334"/>
    <lineage>
        <taxon>Eukaryota</taxon>
        <taxon>Metazoa</taxon>
        <taxon>Ecdysozoa</taxon>
        <taxon>Nematoda</taxon>
        <taxon>Enoplea</taxon>
        <taxon>Dorylaimia</taxon>
        <taxon>Trichinellida</taxon>
        <taxon>Trichinellidae</taxon>
        <taxon>Trichinella</taxon>
    </lineage>
</organism>
<gene>
    <name evidence="13" type="ORF">TSPI_04072</name>
</gene>
<evidence type="ECO:0000256" key="9">
    <source>
        <dbReference type="ARBA" id="ARBA00023136"/>
    </source>
</evidence>
<sequence length="537" mass="61155">MESFNKYHCFIQWFRIKIKIVDHTQQSRLHDFSLYTKVMGQRTCRSRRRTLTICRHVDCSRILSVRLQRHSKLFLENGSQFLTYNSGRLRNFDNDSKDHNRPGGQIWTKQLHGNEINGSSLTAAFRPSNIFMAAYTCPKPPVPHKPCQCYTLVFYFKKNEKEDFTMTEDGTADVEICDRQQANVVGITPAQRFIASCSGAVLTAVFANPLDVVKVRLQKQTKPMQGIFNYDNYVTPLDVVKIRLQSQSKPSLHGRCFVVNHGLVDHICMFCGSAFQKFEHNYRFNGTMDAFLKISKYEGISALWGGLSTTLIMAVPATICYFTLYDMVLSELKEKYGSQLWVPGLSGIVARMVSATVISPLEMVRTKLQAKRMRYSDVYAVLKTLTQRFGLRSLFLGLGPTLLRDVPFSAIYWTNYEMMKVKVLKHLGREETNFTISLILGAISGSCAAVCTLPFDVVKTHRQISLGEMPLDSKPKTMSTFRSLNNLFMEHGIRSLFSGIVPRLVKVAPACAIMIGTYEYGKLFFQRRNANGLLWKE</sequence>
<feature type="transmembrane region" description="Helical" evidence="12">
    <location>
        <begin position="302"/>
        <end position="324"/>
    </location>
</feature>
<dbReference type="PRINTS" id="PR00926">
    <property type="entry name" value="MITOCARRIER"/>
</dbReference>
<dbReference type="Gene3D" id="1.50.40.10">
    <property type="entry name" value="Mitochondrial carrier domain"/>
    <property type="match status" value="2"/>
</dbReference>
<keyword evidence="7 12" id="KW-1133">Transmembrane helix</keyword>
<dbReference type="SUPFAM" id="SSF103506">
    <property type="entry name" value="Mitochondrial carrier"/>
    <property type="match status" value="2"/>
</dbReference>
<feature type="transmembrane region" description="Helical" evidence="12">
    <location>
        <begin position="434"/>
        <end position="455"/>
    </location>
</feature>
<accession>A0ABR3KAY2</accession>
<dbReference type="InterPro" id="IPR002067">
    <property type="entry name" value="MCP"/>
</dbReference>
<evidence type="ECO:0000313" key="14">
    <source>
        <dbReference type="Proteomes" id="UP001558632"/>
    </source>
</evidence>
<feature type="repeat" description="Solcar" evidence="10">
    <location>
        <begin position="213"/>
        <end position="331"/>
    </location>
</feature>
<keyword evidence="6" id="KW-0999">Mitochondrion inner membrane</keyword>
<dbReference type="InterPro" id="IPR045315">
    <property type="entry name" value="Mtm1-like"/>
</dbReference>
<keyword evidence="4 10" id="KW-0812">Transmembrane</keyword>
<keyword evidence="8" id="KW-0496">Mitochondrion</keyword>
<dbReference type="EMBL" id="JBEUSY010000444">
    <property type="protein sequence ID" value="KAL1232891.1"/>
    <property type="molecule type" value="Genomic_DNA"/>
</dbReference>
<evidence type="ECO:0000256" key="4">
    <source>
        <dbReference type="ARBA" id="ARBA00022692"/>
    </source>
</evidence>
<evidence type="ECO:0000256" key="7">
    <source>
        <dbReference type="ARBA" id="ARBA00022989"/>
    </source>
</evidence>
<evidence type="ECO:0000256" key="11">
    <source>
        <dbReference type="RuleBase" id="RU000488"/>
    </source>
</evidence>
<evidence type="ECO:0000256" key="3">
    <source>
        <dbReference type="ARBA" id="ARBA00022448"/>
    </source>
</evidence>
<evidence type="ECO:0000256" key="12">
    <source>
        <dbReference type="SAM" id="Phobius"/>
    </source>
</evidence>
<dbReference type="Proteomes" id="UP001558632">
    <property type="component" value="Unassembled WGS sequence"/>
</dbReference>
<protein>
    <submittedName>
        <fullName evidence="13">Mitochondrial glutathione transporter SLC25A40</fullName>
    </submittedName>
</protein>
<reference evidence="13 14" key="1">
    <citation type="submission" date="2024-07" db="EMBL/GenBank/DDBJ databases">
        <title>Enhanced genomic and transcriptomic resources for Trichinella pseudospiralis and T. spiralis underpin the discovery of pronounced molecular differences between stages and species.</title>
        <authorList>
            <person name="Pasi K.K."/>
            <person name="La Rosa G."/>
            <person name="Gomez-Morales M.A."/>
            <person name="Tosini F."/>
            <person name="Sumanam S."/>
            <person name="Young N.D."/>
            <person name="Chang B.C."/>
            <person name="Robin G.B."/>
        </authorList>
    </citation>
    <scope>NUCLEOTIDE SEQUENCE [LARGE SCALE GENOMIC DNA]</scope>
    <source>
        <strain evidence="13">ISS534</strain>
    </source>
</reference>
<proteinExistence type="inferred from homology"/>
<evidence type="ECO:0000256" key="8">
    <source>
        <dbReference type="ARBA" id="ARBA00023128"/>
    </source>
</evidence>
<dbReference type="PANTHER" id="PTHR45760:SF2">
    <property type="entry name" value="FI19922P1-RELATED"/>
    <property type="match status" value="1"/>
</dbReference>
<dbReference type="InterPro" id="IPR018108">
    <property type="entry name" value="MCP_transmembrane"/>
</dbReference>
<feature type="transmembrane region" description="Helical" evidence="12">
    <location>
        <begin position="393"/>
        <end position="414"/>
    </location>
</feature>